<accession>A0AAN6PA71</accession>
<evidence type="ECO:0000313" key="3">
    <source>
        <dbReference type="EMBL" id="KAK4034594.1"/>
    </source>
</evidence>
<dbReference type="AlphaFoldDB" id="A0AAN6PA71"/>
<dbReference type="SFLD" id="SFLDS00005">
    <property type="entry name" value="Isoprenoid_Synthase_Type_I"/>
    <property type="match status" value="1"/>
</dbReference>
<evidence type="ECO:0000256" key="2">
    <source>
        <dbReference type="SAM" id="MobiDB-lite"/>
    </source>
</evidence>
<dbReference type="InterPro" id="IPR014980">
    <property type="entry name" value="DOPA_dioxygen"/>
</dbReference>
<evidence type="ECO:0000313" key="4">
    <source>
        <dbReference type="Proteomes" id="UP001303115"/>
    </source>
</evidence>
<dbReference type="PANTHER" id="PTHR36423">
    <property type="entry name" value="AFR070WP"/>
    <property type="match status" value="1"/>
</dbReference>
<name>A0AAN6PA71_9PEZI</name>
<protein>
    <submittedName>
        <fullName evidence="3">Isoprenoid synthase domain-containing protein</fullName>
    </submittedName>
</protein>
<comment type="similarity">
    <text evidence="1">Belongs to the terpene synthase family.</text>
</comment>
<dbReference type="SUPFAM" id="SSF143410">
    <property type="entry name" value="DOPA-like"/>
    <property type="match status" value="1"/>
</dbReference>
<organism evidence="3 4">
    <name type="scientific">Parachaetomium inaequale</name>
    <dbReference type="NCBI Taxonomy" id="2588326"/>
    <lineage>
        <taxon>Eukaryota</taxon>
        <taxon>Fungi</taxon>
        <taxon>Dikarya</taxon>
        <taxon>Ascomycota</taxon>
        <taxon>Pezizomycotina</taxon>
        <taxon>Sordariomycetes</taxon>
        <taxon>Sordariomycetidae</taxon>
        <taxon>Sordariales</taxon>
        <taxon>Chaetomiaceae</taxon>
        <taxon>Parachaetomium</taxon>
    </lineage>
</organism>
<sequence>MAPENTISSLSGQVLHIPDLGPAFASWKQGVNPLHERVKHAVDVRLAGLIESERVLAKVRAADIGLFAAGWFPDAPYELLETAAFYCVWLFLWDDAIDGAEVEGGEVAAEEYCRQSVAFVRYSLGLGEAGIPEPKAPTKVCESFAEVGRRVGEYCGLEDRRVLFGHLREYMEACVTEHRWRLSGKVPSVEEFYSWRLRTSSVDVMLDLCRILNRIELPGWILESRELAAMGFGVNTLLILINELFSLKKELKDSAFGNLMPITMLASNSSLESATQGVIRDISNCIRDFDNDASAIQAKIAPGQEPGVAEQFGKLVGAYQAVATTVLNFSIQSPRYGLLKDRLEDVDMADSPNYTYPSPLTGYENAPPLPEERAEDGKSYRNPQTGVLSSAYERFTEPLDNGRRGGFDQTQYARALWQRIRLEFPELRIYTFWDRPIGPHPVAMFEVNVFTPAQFGAFVAWLAVWRGPLSVLIHPNTTDADDRAEQERDLRNHTQRAIWMGERLPLDVARFRPAT</sequence>
<dbReference type="InterPro" id="IPR023389">
    <property type="entry name" value="DOPA-like_sf"/>
</dbReference>
<evidence type="ECO:0000256" key="1">
    <source>
        <dbReference type="ARBA" id="ARBA00006333"/>
    </source>
</evidence>
<dbReference type="Gene3D" id="1.10.600.10">
    <property type="entry name" value="Farnesyl Diphosphate Synthase"/>
    <property type="match status" value="1"/>
</dbReference>
<dbReference type="GO" id="GO:0008299">
    <property type="term" value="P:isoprenoid biosynthetic process"/>
    <property type="evidence" value="ECO:0007669"/>
    <property type="project" value="UniProtKB-ARBA"/>
</dbReference>
<reference evidence="4" key="1">
    <citation type="journal article" date="2023" name="Mol. Phylogenet. Evol.">
        <title>Genome-scale phylogeny and comparative genomics of the fungal order Sordariales.</title>
        <authorList>
            <person name="Hensen N."/>
            <person name="Bonometti L."/>
            <person name="Westerberg I."/>
            <person name="Brannstrom I.O."/>
            <person name="Guillou S."/>
            <person name="Cros-Aarteil S."/>
            <person name="Calhoun S."/>
            <person name="Haridas S."/>
            <person name="Kuo A."/>
            <person name="Mondo S."/>
            <person name="Pangilinan J."/>
            <person name="Riley R."/>
            <person name="LaButti K."/>
            <person name="Andreopoulos B."/>
            <person name="Lipzen A."/>
            <person name="Chen C."/>
            <person name="Yan M."/>
            <person name="Daum C."/>
            <person name="Ng V."/>
            <person name="Clum A."/>
            <person name="Steindorff A."/>
            <person name="Ohm R.A."/>
            <person name="Martin F."/>
            <person name="Silar P."/>
            <person name="Natvig D.O."/>
            <person name="Lalanne C."/>
            <person name="Gautier V."/>
            <person name="Ament-Velasquez S.L."/>
            <person name="Kruys A."/>
            <person name="Hutchinson M.I."/>
            <person name="Powell A.J."/>
            <person name="Barry K."/>
            <person name="Miller A.N."/>
            <person name="Grigoriev I.V."/>
            <person name="Debuchy R."/>
            <person name="Gladieux P."/>
            <person name="Hiltunen Thoren M."/>
            <person name="Johannesson H."/>
        </authorList>
    </citation>
    <scope>NUCLEOTIDE SEQUENCE [LARGE SCALE GENOMIC DNA]</scope>
    <source>
        <strain evidence="4">CBS 284.82</strain>
    </source>
</reference>
<dbReference type="Proteomes" id="UP001303115">
    <property type="component" value="Unassembled WGS sequence"/>
</dbReference>
<feature type="compositionally biased region" description="Basic and acidic residues" evidence="2">
    <location>
        <begin position="370"/>
        <end position="379"/>
    </location>
</feature>
<dbReference type="EMBL" id="MU854473">
    <property type="protein sequence ID" value="KAK4034594.1"/>
    <property type="molecule type" value="Genomic_DNA"/>
</dbReference>
<dbReference type="GO" id="GO:0010333">
    <property type="term" value="F:terpene synthase activity"/>
    <property type="evidence" value="ECO:0007669"/>
    <property type="project" value="InterPro"/>
</dbReference>
<feature type="region of interest" description="Disordered" evidence="2">
    <location>
        <begin position="350"/>
        <end position="383"/>
    </location>
</feature>
<dbReference type="InterPro" id="IPR008949">
    <property type="entry name" value="Isoprenoid_synthase_dom_sf"/>
</dbReference>
<gene>
    <name evidence="3" type="ORF">C8A01DRAFT_49055</name>
</gene>
<dbReference type="PANTHER" id="PTHR36423:SF2">
    <property type="entry name" value="AFR070WP"/>
    <property type="match status" value="1"/>
</dbReference>
<dbReference type="Pfam" id="PF08883">
    <property type="entry name" value="DOPA_dioxygen"/>
    <property type="match status" value="1"/>
</dbReference>
<comment type="caution">
    <text evidence="3">The sequence shown here is derived from an EMBL/GenBank/DDBJ whole genome shotgun (WGS) entry which is preliminary data.</text>
</comment>
<dbReference type="Pfam" id="PF19086">
    <property type="entry name" value="Terpene_syn_C_2"/>
    <property type="match status" value="1"/>
</dbReference>
<dbReference type="InterPro" id="IPR034686">
    <property type="entry name" value="Terpene_cyclase-like_2"/>
</dbReference>
<dbReference type="SUPFAM" id="SSF48576">
    <property type="entry name" value="Terpenoid synthases"/>
    <property type="match status" value="1"/>
</dbReference>
<proteinExistence type="inferred from homology"/>
<keyword evidence="4" id="KW-1185">Reference proteome</keyword>
<dbReference type="SFLD" id="SFLDG01020">
    <property type="entry name" value="Terpene_Cyclase_Like_2"/>
    <property type="match status" value="1"/>
</dbReference>
<dbReference type="Gene3D" id="3.30.70.1240">
    <property type="entry name" value="DOPA-like domains"/>
    <property type="match status" value="1"/>
</dbReference>